<reference evidence="10" key="1">
    <citation type="submission" date="2017-01" db="EMBL/GenBank/DDBJ databases">
        <authorList>
            <person name="Wang Y."/>
            <person name="White M."/>
            <person name="Kvist S."/>
            <person name="Moncalvo J.-M."/>
        </authorList>
    </citation>
    <scope>NUCLEOTIDE SEQUENCE [LARGE SCALE GENOMIC DNA]</scope>
    <source>
        <strain evidence="10">COL-18-3</strain>
    </source>
</reference>
<dbReference type="InterPro" id="IPR007185">
    <property type="entry name" value="DNA_pol_a/d/e_bsu"/>
</dbReference>
<feature type="region of interest" description="Disordered" evidence="6">
    <location>
        <begin position="1"/>
        <end position="24"/>
    </location>
</feature>
<dbReference type="InterPro" id="IPR054300">
    <property type="entry name" value="OB_DPOA2"/>
</dbReference>
<accession>A0A1R1PZ18</accession>
<dbReference type="Pfam" id="PF22062">
    <property type="entry name" value="OB_DPOA2"/>
    <property type="match status" value="1"/>
</dbReference>
<comment type="caution">
    <text evidence="9">The sequence shown here is derived from an EMBL/GenBank/DDBJ whole genome shotgun (WGS) entry which is preliminary data.</text>
</comment>
<evidence type="ECO:0000313" key="10">
    <source>
        <dbReference type="Proteomes" id="UP000188320"/>
    </source>
</evidence>
<dbReference type="OrthoDB" id="336885at2759"/>
<sequence length="534" mass="57503">MSNYSDFGGRKYGNNNSNSSFGSRRRGQIVKSILGDNLPSSLPIPTNLFNTQYERKGGKVEFKVFTSYNVESFTESKTQSIGDGDGAGDSRVNRSGDNTIENTGNTKRKAKTTDIKAVILSLSSNSANNAAYRYMMENIADKLAVLDHYTDNFAVMTKARYSELITTLSNPSYPHQEPVYIVGRIHVSGGKAVELVSSRRLGNGKSIPLDLSNLDSYSVFPGMNVCVLGTNLNGSMFTAQKLLPPPIPTSITPGKNGAVAAFDTEIMVGCGPFTLNSDLSFGPLVEFVDVALEKNPAVVVLVGPFVSQSHPLIASAPISPSECFTTIISPLLHRLCESRKVILVPSVDDLVSPYFCFPQPPLDSAGLKIPNDVLVAPNPAHILINDSVLVTVCSNDVLMNLSATEVSKNCAGSRLDRLASFILEQGSLFPVSSSNISYSLANSLLASGFNFNLIDEQLPNILITPSALKPFCSTLVDGRTLFLNPGRLSLGSKLGFFASINLRHQGQDLSQKMDADPDTTQSSPIEYACQIFSQ</sequence>
<feature type="compositionally biased region" description="Low complexity" evidence="6">
    <location>
        <begin position="13"/>
        <end position="22"/>
    </location>
</feature>
<evidence type="ECO:0000259" key="8">
    <source>
        <dbReference type="Pfam" id="PF22062"/>
    </source>
</evidence>
<dbReference type="InterPro" id="IPR016722">
    <property type="entry name" value="DNA_pol_alpha_bsu"/>
</dbReference>
<keyword evidence="4" id="KW-0235">DNA replication</keyword>
<dbReference type="AlphaFoldDB" id="A0A1R1PZ18"/>
<feature type="compositionally biased region" description="Polar residues" evidence="6">
    <location>
        <begin position="93"/>
        <end position="105"/>
    </location>
</feature>
<dbReference type="PANTHER" id="PTHR23061:SF12">
    <property type="entry name" value="DNA POLYMERASE ALPHA SUBUNIT B"/>
    <property type="match status" value="1"/>
</dbReference>
<dbReference type="GO" id="GO:0006270">
    <property type="term" value="P:DNA replication initiation"/>
    <property type="evidence" value="ECO:0007669"/>
    <property type="project" value="TreeGrafter"/>
</dbReference>
<evidence type="ECO:0000259" key="7">
    <source>
        <dbReference type="Pfam" id="PF04042"/>
    </source>
</evidence>
<dbReference type="PANTHER" id="PTHR23061">
    <property type="entry name" value="DNA POLYMERASE 2 ALPHA 70 KDA SUBUNIT"/>
    <property type="match status" value="1"/>
</dbReference>
<feature type="domain" description="DNA polymerase alpha subunit B OB" evidence="8">
    <location>
        <begin position="145"/>
        <end position="244"/>
    </location>
</feature>
<evidence type="ECO:0000256" key="3">
    <source>
        <dbReference type="ARBA" id="ARBA00018596"/>
    </source>
</evidence>
<organism evidence="9 10">
    <name type="scientific">Zancudomyces culisetae</name>
    <name type="common">Gut fungus</name>
    <name type="synonym">Smittium culisetae</name>
    <dbReference type="NCBI Taxonomy" id="1213189"/>
    <lineage>
        <taxon>Eukaryota</taxon>
        <taxon>Fungi</taxon>
        <taxon>Fungi incertae sedis</taxon>
        <taxon>Zoopagomycota</taxon>
        <taxon>Kickxellomycotina</taxon>
        <taxon>Harpellomycetes</taxon>
        <taxon>Harpellales</taxon>
        <taxon>Legeriomycetaceae</taxon>
        <taxon>Zancudomyces</taxon>
    </lineage>
</organism>
<keyword evidence="10" id="KW-1185">Reference proteome</keyword>
<feature type="domain" description="DNA polymerase alpha/delta/epsilon subunit B" evidence="7">
    <location>
        <begin position="266"/>
        <end position="472"/>
    </location>
</feature>
<gene>
    <name evidence="9" type="ORF">AX774_g259</name>
</gene>
<comment type="similarity">
    <text evidence="2">Belongs to the DNA polymerase alpha subunit B family.</text>
</comment>
<feature type="region of interest" description="Disordered" evidence="6">
    <location>
        <begin position="76"/>
        <end position="106"/>
    </location>
</feature>
<dbReference type="Gene3D" id="3.60.21.60">
    <property type="match status" value="2"/>
</dbReference>
<dbReference type="GO" id="GO:0003677">
    <property type="term" value="F:DNA binding"/>
    <property type="evidence" value="ECO:0007669"/>
    <property type="project" value="InterPro"/>
</dbReference>
<evidence type="ECO:0000256" key="1">
    <source>
        <dbReference type="ARBA" id="ARBA00004123"/>
    </source>
</evidence>
<keyword evidence="5" id="KW-0539">Nucleus</keyword>
<evidence type="ECO:0000256" key="6">
    <source>
        <dbReference type="SAM" id="MobiDB-lite"/>
    </source>
</evidence>
<dbReference type="EMBL" id="LSSK01000011">
    <property type="protein sequence ID" value="OMH86186.1"/>
    <property type="molecule type" value="Genomic_DNA"/>
</dbReference>
<protein>
    <recommendedName>
        <fullName evidence="3">DNA polymerase alpha subunit B</fullName>
    </recommendedName>
</protein>
<proteinExistence type="inferred from homology"/>
<evidence type="ECO:0000256" key="5">
    <source>
        <dbReference type="ARBA" id="ARBA00023242"/>
    </source>
</evidence>
<dbReference type="Pfam" id="PF04042">
    <property type="entry name" value="DNA_pol_E_B"/>
    <property type="match status" value="1"/>
</dbReference>
<name>A0A1R1PZ18_ZANCU</name>
<evidence type="ECO:0000256" key="2">
    <source>
        <dbReference type="ARBA" id="ARBA00007299"/>
    </source>
</evidence>
<dbReference type="Proteomes" id="UP000188320">
    <property type="component" value="Unassembled WGS sequence"/>
</dbReference>
<dbReference type="GO" id="GO:0005658">
    <property type="term" value="C:alpha DNA polymerase:primase complex"/>
    <property type="evidence" value="ECO:0007669"/>
    <property type="project" value="TreeGrafter"/>
</dbReference>
<comment type="subcellular location">
    <subcellularLocation>
        <location evidence="1">Nucleus</location>
    </subcellularLocation>
</comment>
<evidence type="ECO:0000256" key="4">
    <source>
        <dbReference type="ARBA" id="ARBA00022705"/>
    </source>
</evidence>
<evidence type="ECO:0000313" key="9">
    <source>
        <dbReference type="EMBL" id="OMH86186.1"/>
    </source>
</evidence>